<accession>A0ABQ7C5T9</accession>
<dbReference type="PANTHER" id="PTHR35104">
    <property type="entry name" value="OS03G0807000 PROTEIN"/>
    <property type="match status" value="1"/>
</dbReference>
<dbReference type="EMBL" id="QGKV02000832">
    <property type="protein sequence ID" value="KAF3546557.1"/>
    <property type="molecule type" value="Genomic_DNA"/>
</dbReference>
<dbReference type="PANTHER" id="PTHR35104:SF12">
    <property type="entry name" value="IG-LIKE DOMAIN-CONTAINING PROTEIN"/>
    <property type="match status" value="1"/>
</dbReference>
<evidence type="ECO:0008006" key="3">
    <source>
        <dbReference type="Google" id="ProtNLM"/>
    </source>
</evidence>
<dbReference type="Proteomes" id="UP000266723">
    <property type="component" value="Unassembled WGS sequence"/>
</dbReference>
<name>A0ABQ7C5T9_BRACR</name>
<comment type="caution">
    <text evidence="1">The sequence shown here is derived from an EMBL/GenBank/DDBJ whole genome shotgun (WGS) entry which is preliminary data.</text>
</comment>
<protein>
    <recommendedName>
        <fullName evidence="3">Ig-like domain-containing protein</fullName>
    </recommendedName>
</protein>
<evidence type="ECO:0000313" key="2">
    <source>
        <dbReference type="Proteomes" id="UP000266723"/>
    </source>
</evidence>
<sequence length="132" mass="15371">MVFRGDTVMSVAHLSADIFQRWIPASERIRSGEMLQLVCCFPLQQLGRFVSWFWNYICVPPPEILYYERSSSSSSSSIVNSQNYYHLHLESVFLKQSGLKIKRGFEKFNGIQFRINVIWQRWLATSFGPSPV</sequence>
<organism evidence="1 2">
    <name type="scientific">Brassica cretica</name>
    <name type="common">Mustard</name>
    <dbReference type="NCBI Taxonomy" id="69181"/>
    <lineage>
        <taxon>Eukaryota</taxon>
        <taxon>Viridiplantae</taxon>
        <taxon>Streptophyta</taxon>
        <taxon>Embryophyta</taxon>
        <taxon>Tracheophyta</taxon>
        <taxon>Spermatophyta</taxon>
        <taxon>Magnoliopsida</taxon>
        <taxon>eudicotyledons</taxon>
        <taxon>Gunneridae</taxon>
        <taxon>Pentapetalae</taxon>
        <taxon>rosids</taxon>
        <taxon>malvids</taxon>
        <taxon>Brassicales</taxon>
        <taxon>Brassicaceae</taxon>
        <taxon>Brassiceae</taxon>
        <taxon>Brassica</taxon>
    </lineage>
</organism>
<keyword evidence="2" id="KW-1185">Reference proteome</keyword>
<evidence type="ECO:0000313" key="1">
    <source>
        <dbReference type="EMBL" id="KAF3546557.1"/>
    </source>
</evidence>
<reference evidence="1 2" key="1">
    <citation type="journal article" date="2020" name="BMC Genomics">
        <title>Intraspecific diversification of the crop wild relative Brassica cretica Lam. using demographic model selection.</title>
        <authorList>
            <person name="Kioukis A."/>
            <person name="Michalopoulou V.A."/>
            <person name="Briers L."/>
            <person name="Pirintsos S."/>
            <person name="Studholme D.J."/>
            <person name="Pavlidis P."/>
            <person name="Sarris P.F."/>
        </authorList>
    </citation>
    <scope>NUCLEOTIDE SEQUENCE [LARGE SCALE GENOMIC DNA]</scope>
    <source>
        <strain evidence="2">cv. PFS-1207/04</strain>
    </source>
</reference>
<proteinExistence type="predicted"/>
<gene>
    <name evidence="1" type="ORF">DY000_02001246</name>
</gene>